<feature type="region of interest" description="Disordered" evidence="4">
    <location>
        <begin position="1"/>
        <end position="127"/>
    </location>
</feature>
<feature type="compositionally biased region" description="Basic and acidic residues" evidence="4">
    <location>
        <begin position="679"/>
        <end position="694"/>
    </location>
</feature>
<comment type="caution">
    <text evidence="5">The sequence shown here is derived from an EMBL/GenBank/DDBJ whole genome shotgun (WGS) entry which is preliminary data.</text>
</comment>
<protein>
    <submittedName>
        <fullName evidence="5">Utp14 protein</fullName>
    </submittedName>
</protein>
<dbReference type="PANTHER" id="PTHR14150:SF12">
    <property type="entry name" value="U3 SMALL NUCLEOLAR RNA-ASSOCIATED PROTEIN 14 HOMOLOG A"/>
    <property type="match status" value="1"/>
</dbReference>
<dbReference type="GO" id="GO:0032040">
    <property type="term" value="C:small-subunit processome"/>
    <property type="evidence" value="ECO:0007669"/>
    <property type="project" value="InterPro"/>
</dbReference>
<organism evidence="5 6">
    <name type="scientific">Maudiozyma humilis</name>
    <name type="common">Sour dough yeast</name>
    <name type="synonym">Kazachstania humilis</name>
    <dbReference type="NCBI Taxonomy" id="51915"/>
    <lineage>
        <taxon>Eukaryota</taxon>
        <taxon>Fungi</taxon>
        <taxon>Dikarya</taxon>
        <taxon>Ascomycota</taxon>
        <taxon>Saccharomycotina</taxon>
        <taxon>Saccharomycetes</taxon>
        <taxon>Saccharomycetales</taxon>
        <taxon>Saccharomycetaceae</taxon>
        <taxon>Maudiozyma</taxon>
    </lineage>
</organism>
<feature type="compositionally biased region" description="Basic and acidic residues" evidence="4">
    <location>
        <begin position="104"/>
        <end position="118"/>
    </location>
</feature>
<dbReference type="Pfam" id="PF04615">
    <property type="entry name" value="Utp14"/>
    <property type="match status" value="1"/>
</dbReference>
<feature type="compositionally biased region" description="Acidic residues" evidence="4">
    <location>
        <begin position="566"/>
        <end position="576"/>
    </location>
</feature>
<dbReference type="GO" id="GO:0006364">
    <property type="term" value="P:rRNA processing"/>
    <property type="evidence" value="ECO:0007669"/>
    <property type="project" value="InterPro"/>
</dbReference>
<feature type="compositionally biased region" description="Basic and acidic residues" evidence="4">
    <location>
        <begin position="701"/>
        <end position="712"/>
    </location>
</feature>
<feature type="region of interest" description="Disordered" evidence="4">
    <location>
        <begin position="141"/>
        <end position="239"/>
    </location>
</feature>
<evidence type="ECO:0000256" key="3">
    <source>
        <dbReference type="ARBA" id="ARBA00023242"/>
    </source>
</evidence>
<feature type="compositionally biased region" description="Acidic residues" evidence="4">
    <location>
        <begin position="172"/>
        <end position="211"/>
    </location>
</feature>
<feature type="compositionally biased region" description="Basic and acidic residues" evidence="4">
    <location>
        <begin position="599"/>
        <end position="621"/>
    </location>
</feature>
<keyword evidence="3" id="KW-0539">Nucleus</keyword>
<evidence type="ECO:0000313" key="6">
    <source>
        <dbReference type="Proteomes" id="UP001377567"/>
    </source>
</evidence>
<feature type="region of interest" description="Disordered" evidence="4">
    <location>
        <begin position="564"/>
        <end position="718"/>
    </location>
</feature>
<name>A0AAV5S0U1_MAUHU</name>
<dbReference type="EMBL" id="BTGD01000010">
    <property type="protein sequence ID" value="GMM57021.1"/>
    <property type="molecule type" value="Genomic_DNA"/>
</dbReference>
<evidence type="ECO:0000256" key="2">
    <source>
        <dbReference type="ARBA" id="ARBA00022553"/>
    </source>
</evidence>
<dbReference type="PANTHER" id="PTHR14150">
    <property type="entry name" value="U3 SMALL NUCLEOLAR RNA-ASSOCIATED PROTEIN 14"/>
    <property type="match status" value="1"/>
</dbReference>
<evidence type="ECO:0000313" key="5">
    <source>
        <dbReference type="EMBL" id="GMM57021.1"/>
    </source>
</evidence>
<dbReference type="AlphaFoldDB" id="A0AAV5S0U1"/>
<evidence type="ECO:0000256" key="1">
    <source>
        <dbReference type="ARBA" id="ARBA00004604"/>
    </source>
</evidence>
<keyword evidence="2" id="KW-0597">Phosphoprotein</keyword>
<feature type="compositionally biased region" description="Basic and acidic residues" evidence="4">
    <location>
        <begin position="220"/>
        <end position="233"/>
    </location>
</feature>
<gene>
    <name evidence="5" type="ORF">DAKH74_036370</name>
</gene>
<dbReference type="Proteomes" id="UP001377567">
    <property type="component" value="Unassembled WGS sequence"/>
</dbReference>
<feature type="region of interest" description="Disordered" evidence="4">
    <location>
        <begin position="495"/>
        <end position="517"/>
    </location>
</feature>
<accession>A0AAV5S0U1</accession>
<feature type="compositionally biased region" description="Basic and acidic residues" evidence="4">
    <location>
        <begin position="495"/>
        <end position="513"/>
    </location>
</feature>
<sequence>MAKKSKSKSRAKSSARALNALEIAEREMEGSASDSDGGRYDPRSNGTVVNLLKKSRKGRRNDDDDSESELDSEGSFEDEELDSDEAFGSGDDIDVMNSKLSQTLRDKESMGKLNKNDVIDVDNLSDGGYTSIEEEELMPLSQIWDMGSKSAKASKDNGSDEDMGEEMKFQDSDDASSESESSEESGSSEESESGSESENPFDEISEDDEDVELKTITSKLLKDTTKHSSKRLDTYGTGEENEYILPSVAKNAGTQKLSLEDMMNVVDDKAVTEKATLLKGDNTATAIPLPQRIQQRNERQAAYEISKNEVNRWSDVVKQNRRAEHLSFPLNPQVEHNEATVFTNATNKNTQSELQEKVNDVLEQSNMVDPEKGSTFEDLNTAKMTPEEMKKRTVEMRLMRELMFREERKARRIKKIKSKAYHRIKKKEIQRNRELAGVSDESDTDLDVARAKERMTLKHKTNSKWAKDMIKHGMTNDAETREEMEEMLRQGERLKARIQDRDSDEEDNRKTLSDVENDEVDDAEDFKLKDRLGKTGVMNMAFMRNAEAREKEANREQAAKLRAFENGEDMFDSDNEVDNRDENVQLNKGRRIYTPSNLEAKKQVDETNEILREEKEIDDSRNLVNRLKGSNKRLSAESADAAGTSNSNTEAQEDKEPENPWLAGSDDESNVRRSTKISVIDKDSSKEAKSLQKLEKKRAKLDKSAKKGKGNDDSELLLEEDTSSKLKIVDPYAGSDDETGNEFVFKQQDVIADAFAGDDVVAEFAGEKKRIVEDDDDKEVDVTLPGWGDWAGEGAQPRKKRKFIQKVKGVVQKNKRKDRNMQNVIINEKINKKNLKYQSSAVPFPYENKEQYERSLRMPLGQQWTSRKSHQKLIKPRIMTKPGEVIDPLKAPFK</sequence>
<proteinExistence type="predicted"/>
<keyword evidence="6" id="KW-1185">Reference proteome</keyword>
<comment type="subcellular location">
    <subcellularLocation>
        <location evidence="1">Nucleus</location>
        <location evidence="1">Nucleolus</location>
    </subcellularLocation>
</comment>
<dbReference type="InterPro" id="IPR006709">
    <property type="entry name" value="SSU_processome_Utp14"/>
</dbReference>
<feature type="compositionally biased region" description="Basic residues" evidence="4">
    <location>
        <begin position="1"/>
        <end position="13"/>
    </location>
</feature>
<evidence type="ECO:0000256" key="4">
    <source>
        <dbReference type="SAM" id="MobiDB-lite"/>
    </source>
</evidence>
<reference evidence="5 6" key="1">
    <citation type="journal article" date="2023" name="Elife">
        <title>Identification of key yeast species and microbe-microbe interactions impacting larval growth of Drosophila in the wild.</title>
        <authorList>
            <person name="Mure A."/>
            <person name="Sugiura Y."/>
            <person name="Maeda R."/>
            <person name="Honda K."/>
            <person name="Sakurai N."/>
            <person name="Takahashi Y."/>
            <person name="Watada M."/>
            <person name="Katoh T."/>
            <person name="Gotoh A."/>
            <person name="Gotoh Y."/>
            <person name="Taniguchi I."/>
            <person name="Nakamura K."/>
            <person name="Hayashi T."/>
            <person name="Katayama T."/>
            <person name="Uemura T."/>
            <person name="Hattori Y."/>
        </authorList>
    </citation>
    <scope>NUCLEOTIDE SEQUENCE [LARGE SCALE GENOMIC DNA]</scope>
    <source>
        <strain evidence="5 6">KH-74</strain>
    </source>
</reference>
<feature type="compositionally biased region" description="Acidic residues" evidence="4">
    <location>
        <begin position="63"/>
        <end position="85"/>
    </location>
</feature>